<dbReference type="PROSITE" id="PS50240">
    <property type="entry name" value="TRYPSIN_DOM"/>
    <property type="match status" value="1"/>
</dbReference>
<keyword evidence="1" id="KW-0732">Signal</keyword>
<evidence type="ECO:0000256" key="1">
    <source>
        <dbReference type="SAM" id="SignalP"/>
    </source>
</evidence>
<dbReference type="InterPro" id="IPR001254">
    <property type="entry name" value="Trypsin_dom"/>
</dbReference>
<dbReference type="InterPro" id="IPR051333">
    <property type="entry name" value="CLIP_Serine_Protease"/>
</dbReference>
<organism evidence="3 4">
    <name type="scientific">Fodinicola feengrottensis</name>
    <dbReference type="NCBI Taxonomy" id="435914"/>
    <lineage>
        <taxon>Bacteria</taxon>
        <taxon>Bacillati</taxon>
        <taxon>Actinomycetota</taxon>
        <taxon>Actinomycetes</taxon>
        <taxon>Mycobacteriales</taxon>
        <taxon>Fodinicola</taxon>
    </lineage>
</organism>
<dbReference type="EMBL" id="BAAANY010000001">
    <property type="protein sequence ID" value="GAA1657675.1"/>
    <property type="molecule type" value="Genomic_DNA"/>
</dbReference>
<feature type="domain" description="Peptidase S1" evidence="2">
    <location>
        <begin position="29"/>
        <end position="244"/>
    </location>
</feature>
<comment type="caution">
    <text evidence="3">The sequence shown here is derived from an EMBL/GenBank/DDBJ whole genome shotgun (WGS) entry which is preliminary data.</text>
</comment>
<evidence type="ECO:0000259" key="2">
    <source>
        <dbReference type="PROSITE" id="PS50240"/>
    </source>
</evidence>
<dbReference type="InterPro" id="IPR018114">
    <property type="entry name" value="TRYPSIN_HIS"/>
</dbReference>
<dbReference type="RefSeq" id="WP_344306523.1">
    <property type="nucleotide sequence ID" value="NZ_BAAANY010000001.1"/>
</dbReference>
<proteinExistence type="predicted"/>
<gene>
    <name evidence="3" type="ORF">GCM10009765_03970</name>
</gene>
<dbReference type="SUPFAM" id="SSF50494">
    <property type="entry name" value="Trypsin-like serine proteases"/>
    <property type="match status" value="1"/>
</dbReference>
<evidence type="ECO:0000313" key="3">
    <source>
        <dbReference type="EMBL" id="GAA1657675.1"/>
    </source>
</evidence>
<keyword evidence="4" id="KW-1185">Reference proteome</keyword>
<accession>A0ABN2FRQ7</accession>
<reference evidence="3 4" key="1">
    <citation type="journal article" date="2019" name="Int. J. Syst. Evol. Microbiol.">
        <title>The Global Catalogue of Microorganisms (GCM) 10K type strain sequencing project: providing services to taxonomists for standard genome sequencing and annotation.</title>
        <authorList>
            <consortium name="The Broad Institute Genomics Platform"/>
            <consortium name="The Broad Institute Genome Sequencing Center for Infectious Disease"/>
            <person name="Wu L."/>
            <person name="Ma J."/>
        </authorList>
    </citation>
    <scope>NUCLEOTIDE SEQUENCE [LARGE SCALE GENOMIC DNA]</scope>
    <source>
        <strain evidence="3 4">JCM 14718</strain>
    </source>
</reference>
<feature type="chain" id="PRO_5046648240" evidence="1">
    <location>
        <begin position="29"/>
        <end position="245"/>
    </location>
</feature>
<dbReference type="InterPro" id="IPR043504">
    <property type="entry name" value="Peptidase_S1_PA_chymotrypsin"/>
</dbReference>
<evidence type="ECO:0000313" key="4">
    <source>
        <dbReference type="Proteomes" id="UP001500618"/>
    </source>
</evidence>
<sequence length="245" mass="25936">MVRRIRVLLMMIPFLLAGVLATASPASAVIGGAVSPSGPWAVRILLDGHPWCTGTAISPQWVISASHCFFDKPDAPFADSRLSFRVGNLDQRKGRLVHPIPHSRVDNPHADITMIKVQPMNVPVAKLATTSVHIGQIVRQYGWGATCTSDENACQSNVLRQSVLRVVSPHDPRCVGLVGPGGTDFCAQKVWGIPAGGDSGGPVMTGAAAGTQVLVGVLDGSDRDSTANAGQIFAQLQWIHAVLRK</sequence>
<name>A0ABN2FRQ7_9ACTN</name>
<dbReference type="PANTHER" id="PTHR24260">
    <property type="match status" value="1"/>
</dbReference>
<feature type="signal peptide" evidence="1">
    <location>
        <begin position="1"/>
        <end position="28"/>
    </location>
</feature>
<dbReference type="PROSITE" id="PS00134">
    <property type="entry name" value="TRYPSIN_HIS"/>
    <property type="match status" value="1"/>
</dbReference>
<dbReference type="InterPro" id="IPR009003">
    <property type="entry name" value="Peptidase_S1_PA"/>
</dbReference>
<dbReference type="Pfam" id="PF00089">
    <property type="entry name" value="Trypsin"/>
    <property type="match status" value="1"/>
</dbReference>
<dbReference type="Proteomes" id="UP001500618">
    <property type="component" value="Unassembled WGS sequence"/>
</dbReference>
<dbReference type="SMART" id="SM00020">
    <property type="entry name" value="Tryp_SPc"/>
    <property type="match status" value="1"/>
</dbReference>
<dbReference type="PANTHER" id="PTHR24260:SF136">
    <property type="entry name" value="GH08193P-RELATED"/>
    <property type="match status" value="1"/>
</dbReference>
<dbReference type="Gene3D" id="2.40.10.10">
    <property type="entry name" value="Trypsin-like serine proteases"/>
    <property type="match status" value="1"/>
</dbReference>
<protein>
    <submittedName>
        <fullName evidence="3">Trypsin-like serine protease</fullName>
    </submittedName>
</protein>